<evidence type="ECO:0000313" key="1">
    <source>
        <dbReference type="EMBL" id="PHJ20039.1"/>
    </source>
</evidence>
<protein>
    <submittedName>
        <fullName evidence="1">Uncharacterized protein</fullName>
    </submittedName>
</protein>
<dbReference type="Proteomes" id="UP000221165">
    <property type="component" value="Unassembled WGS sequence"/>
</dbReference>
<gene>
    <name evidence="1" type="ORF">CSUI_006129</name>
</gene>
<accession>A0A2C6KSU5</accession>
<proteinExistence type="predicted"/>
<dbReference type="EMBL" id="MIGC01003052">
    <property type="protein sequence ID" value="PHJ20039.1"/>
    <property type="molecule type" value="Genomic_DNA"/>
</dbReference>
<name>A0A2C6KSU5_9APIC</name>
<comment type="caution">
    <text evidence="1">The sequence shown here is derived from an EMBL/GenBank/DDBJ whole genome shotgun (WGS) entry which is preliminary data.</text>
</comment>
<feature type="non-terminal residue" evidence="1">
    <location>
        <position position="1"/>
    </location>
</feature>
<reference evidence="1 2" key="1">
    <citation type="journal article" date="2017" name="Int. J. Parasitol.">
        <title>The genome of the protozoan parasite Cystoisospora suis and a reverse vaccinology approach to identify vaccine candidates.</title>
        <authorList>
            <person name="Palmieri N."/>
            <person name="Shrestha A."/>
            <person name="Ruttkowski B."/>
            <person name="Beck T."/>
            <person name="Vogl C."/>
            <person name="Tomley F."/>
            <person name="Blake D.P."/>
            <person name="Joachim A."/>
        </authorList>
    </citation>
    <scope>NUCLEOTIDE SEQUENCE [LARGE SCALE GENOMIC DNA]</scope>
    <source>
        <strain evidence="1 2">Wien I</strain>
    </source>
</reference>
<dbReference type="RefSeq" id="XP_067921730.1">
    <property type="nucleotide sequence ID" value="XM_068066294.1"/>
</dbReference>
<dbReference type="GeneID" id="94429505"/>
<dbReference type="AlphaFoldDB" id="A0A2C6KSU5"/>
<sequence length="31" mass="3472">KDVISHFHFFGEGILMFRAATLEIGILGSHQ</sequence>
<keyword evidence="2" id="KW-1185">Reference proteome</keyword>
<organism evidence="1 2">
    <name type="scientific">Cystoisospora suis</name>
    <dbReference type="NCBI Taxonomy" id="483139"/>
    <lineage>
        <taxon>Eukaryota</taxon>
        <taxon>Sar</taxon>
        <taxon>Alveolata</taxon>
        <taxon>Apicomplexa</taxon>
        <taxon>Conoidasida</taxon>
        <taxon>Coccidia</taxon>
        <taxon>Eucoccidiorida</taxon>
        <taxon>Eimeriorina</taxon>
        <taxon>Sarcocystidae</taxon>
        <taxon>Cystoisospora</taxon>
    </lineage>
</organism>
<evidence type="ECO:0000313" key="2">
    <source>
        <dbReference type="Proteomes" id="UP000221165"/>
    </source>
</evidence>
<dbReference type="VEuPathDB" id="ToxoDB:CSUI_006129"/>